<gene>
    <name evidence="1" type="ORF">NCWK1_0781</name>
</gene>
<dbReference type="Proteomes" id="UP000236527">
    <property type="component" value="Unassembled WGS sequence"/>
</dbReference>
<proteinExistence type="predicted"/>
<dbReference type="AlphaFoldDB" id="A0A2H6LCW4"/>
<reference evidence="2" key="1">
    <citation type="journal article" date="2018" name="Genome Announc.">
        <title>Draft Genome Sequence of the Nitrogen-Fixing and Hormogonia-Inducing Cyanobacterium Nostoc cycadae Strain WK-1, Isolated from the Coralloid Roots of Cycas revoluta.</title>
        <authorList>
            <person name="Kanesaki Y."/>
            <person name="Hirose M."/>
            <person name="Hirose Y."/>
            <person name="Fujisawa T."/>
            <person name="Nakamura Y."/>
            <person name="Watanabe S."/>
            <person name="Matsunaga S."/>
            <person name="Uchida H."/>
            <person name="Murakami A."/>
        </authorList>
    </citation>
    <scope>NUCLEOTIDE SEQUENCE [LARGE SCALE GENOMIC DNA]</scope>
    <source>
        <strain evidence="2">WK-1</strain>
    </source>
</reference>
<protein>
    <submittedName>
        <fullName evidence="1">Polyketide cyclase/dehydrase</fullName>
    </submittedName>
</protein>
<dbReference type="InterPro" id="IPR019587">
    <property type="entry name" value="Polyketide_cyclase/dehydratase"/>
</dbReference>
<dbReference type="Gene3D" id="3.30.530.20">
    <property type="match status" value="1"/>
</dbReference>
<evidence type="ECO:0000313" key="1">
    <source>
        <dbReference type="EMBL" id="GBE91059.1"/>
    </source>
</evidence>
<dbReference type="Pfam" id="PF10604">
    <property type="entry name" value="Polyketide_cyc2"/>
    <property type="match status" value="1"/>
</dbReference>
<dbReference type="EMBL" id="BDGE01000013">
    <property type="protein sequence ID" value="GBE91059.1"/>
    <property type="molecule type" value="Genomic_DNA"/>
</dbReference>
<comment type="caution">
    <text evidence="1">The sequence shown here is derived from an EMBL/GenBank/DDBJ whole genome shotgun (WGS) entry which is preliminary data.</text>
</comment>
<dbReference type="RefSeq" id="WP_103123807.1">
    <property type="nucleotide sequence ID" value="NZ_DF978422.1"/>
</dbReference>
<keyword evidence="2" id="KW-1185">Reference proteome</keyword>
<name>A0A2H6LCW4_9NOSO</name>
<evidence type="ECO:0000313" key="2">
    <source>
        <dbReference type="Proteomes" id="UP000236527"/>
    </source>
</evidence>
<dbReference type="SUPFAM" id="SSF55961">
    <property type="entry name" value="Bet v1-like"/>
    <property type="match status" value="1"/>
</dbReference>
<sequence>MKFSQTVKTNATPEQIWEIWVDVNNWQKWDTELEFASIEGDFTLYARGKLKPKNAPVSVFFISEFESKKSYTFTTQLPLCKLNVRRYLTVNQSETFFTHEISFTGILSFLFSNLLGRKFQKVLPEVMDKLRKLAEERN</sequence>
<organism evidence="1 2">
    <name type="scientific">Nostoc cycadae WK-1</name>
    <dbReference type="NCBI Taxonomy" id="1861711"/>
    <lineage>
        <taxon>Bacteria</taxon>
        <taxon>Bacillati</taxon>
        <taxon>Cyanobacteriota</taxon>
        <taxon>Cyanophyceae</taxon>
        <taxon>Nostocales</taxon>
        <taxon>Nostocaceae</taxon>
        <taxon>Nostoc</taxon>
    </lineage>
</organism>
<accession>A0A2H6LCW4</accession>
<dbReference type="InterPro" id="IPR023393">
    <property type="entry name" value="START-like_dom_sf"/>
</dbReference>